<dbReference type="SUPFAM" id="SSF51735">
    <property type="entry name" value="NAD(P)-binding Rossmann-fold domains"/>
    <property type="match status" value="1"/>
</dbReference>
<dbReference type="RefSeq" id="WP_118926072.1">
    <property type="nucleotide sequence ID" value="NZ_QXGH01000018.1"/>
</dbReference>
<name>A0A417Y115_9ACTN</name>
<protein>
    <submittedName>
        <fullName evidence="3">SDR family oxidoreductase</fullName>
    </submittedName>
</protein>
<evidence type="ECO:0000256" key="1">
    <source>
        <dbReference type="ARBA" id="ARBA00006484"/>
    </source>
</evidence>
<evidence type="ECO:0000313" key="3">
    <source>
        <dbReference type="EMBL" id="RHW26286.1"/>
    </source>
</evidence>
<dbReference type="Pfam" id="PF13561">
    <property type="entry name" value="adh_short_C2"/>
    <property type="match status" value="1"/>
</dbReference>
<dbReference type="InterPro" id="IPR002347">
    <property type="entry name" value="SDR_fam"/>
</dbReference>
<evidence type="ECO:0000256" key="2">
    <source>
        <dbReference type="ARBA" id="ARBA00023002"/>
    </source>
</evidence>
<comment type="caution">
    <text evidence="3">The sequence shown here is derived from an EMBL/GenBank/DDBJ whole genome shotgun (WGS) entry which is preliminary data.</text>
</comment>
<dbReference type="GO" id="GO:0016491">
    <property type="term" value="F:oxidoreductase activity"/>
    <property type="evidence" value="ECO:0007669"/>
    <property type="project" value="UniProtKB-KW"/>
</dbReference>
<dbReference type="Gene3D" id="3.40.50.720">
    <property type="entry name" value="NAD(P)-binding Rossmann-like Domain"/>
    <property type="match status" value="1"/>
</dbReference>
<sequence length="295" mass="31443">MLVVTGRDEAERGEADAMGELVDDEMMHARSRAVDMHSVMQFDMHMTRRVAIVNYTGGYVGPSLTRALAREHDLVVGDPAPGLVDELESLGAAVEAVQNVADLSDPDASPRLVGAALERFGRVDATAMFGGGMRPAKCGSGVNTFAPFVESSIEDLRVHLAECVEAPYNFLQEILPVMLKQGSGQILISTSAFGARPVPGSSLYSTARAAGTMLMRNVAAEVVDKGVQVNSIGPMWLDGPENLASFNGDRARMEAEVPMGRLAQMDELAHLAMSFLDGKSTFVTGHFVPFAGGWA</sequence>
<gene>
    <name evidence="3" type="ORF">D0Z08_15080</name>
</gene>
<dbReference type="PANTHER" id="PTHR43477">
    <property type="entry name" value="DIHYDROANTICAPSIN 7-DEHYDROGENASE"/>
    <property type="match status" value="1"/>
</dbReference>
<organism evidence="3 4">
    <name type="scientific">Nocardioides immobilis</name>
    <dbReference type="NCBI Taxonomy" id="2049295"/>
    <lineage>
        <taxon>Bacteria</taxon>
        <taxon>Bacillati</taxon>
        <taxon>Actinomycetota</taxon>
        <taxon>Actinomycetes</taxon>
        <taxon>Propionibacteriales</taxon>
        <taxon>Nocardioidaceae</taxon>
        <taxon>Nocardioides</taxon>
    </lineage>
</organism>
<keyword evidence="2" id="KW-0560">Oxidoreductase</keyword>
<dbReference type="Proteomes" id="UP000283644">
    <property type="component" value="Unassembled WGS sequence"/>
</dbReference>
<proteinExistence type="inferred from homology"/>
<dbReference type="PRINTS" id="PR00081">
    <property type="entry name" value="GDHRDH"/>
</dbReference>
<keyword evidence="4" id="KW-1185">Reference proteome</keyword>
<dbReference type="EMBL" id="QXGH01000018">
    <property type="protein sequence ID" value="RHW26286.1"/>
    <property type="molecule type" value="Genomic_DNA"/>
</dbReference>
<dbReference type="InterPro" id="IPR051122">
    <property type="entry name" value="SDR_DHRS6-like"/>
</dbReference>
<accession>A0A417Y115</accession>
<dbReference type="PANTHER" id="PTHR43477:SF1">
    <property type="entry name" value="DIHYDROANTICAPSIN 7-DEHYDROGENASE"/>
    <property type="match status" value="1"/>
</dbReference>
<dbReference type="OrthoDB" id="9797538at2"/>
<reference evidence="3 4" key="1">
    <citation type="submission" date="2018-09" db="EMBL/GenBank/DDBJ databases">
        <title>Genome sequencing of Nocardioides immobilis CCTCC AB 2017083 for comparison to Nocardioides silvaticus.</title>
        <authorList>
            <person name="Li C."/>
            <person name="Wang G."/>
        </authorList>
    </citation>
    <scope>NUCLEOTIDE SEQUENCE [LARGE SCALE GENOMIC DNA]</scope>
    <source>
        <strain evidence="3 4">CCTCC AB 2017083</strain>
    </source>
</reference>
<dbReference type="AlphaFoldDB" id="A0A417Y115"/>
<dbReference type="InterPro" id="IPR036291">
    <property type="entry name" value="NAD(P)-bd_dom_sf"/>
</dbReference>
<evidence type="ECO:0000313" key="4">
    <source>
        <dbReference type="Proteomes" id="UP000283644"/>
    </source>
</evidence>
<comment type="similarity">
    <text evidence="1">Belongs to the short-chain dehydrogenases/reductases (SDR) family.</text>
</comment>